<proteinExistence type="inferred from homology"/>
<dbReference type="InterPro" id="IPR023346">
    <property type="entry name" value="Lysozyme-like_dom_sf"/>
</dbReference>
<dbReference type="PANTHER" id="PTHR37423">
    <property type="entry name" value="SOLUBLE LYTIC MUREIN TRANSGLYCOSYLASE-RELATED"/>
    <property type="match status" value="1"/>
</dbReference>
<sequence>MKRTGLIGLILLAVAFTASAQLDSVIFYPESDLEYIPADADYELIEDRLSCIENEIPLNYNERVHAFVNYFAVKDRDYMRMVLKRKEVYFPLFEKYLKKYGLPEELKYLSIVESGLNPTAISPARAVGLWQFMPTTGRYFGLYQDWFIDERMDPEKSTEAACKYLKQLYGMFGDWELAISAYNTGPGNVRKAIRRSGYKNTFWDIYPYLHRETRSYLPQFVAIMYVVNYAHEHNYLIEDAQFAWETDTVMVKKYVHLETLASQLNLCLEDLQTANPSLRYPMVPDNTRGYALVLPAASKQRLLAADYSILDSAGRVGKEEMQKLAQASPGSTYGREKIVYRVRSGDVLGTIAQRHGVRVSDIKKWNNLSSNTIRIGQRLNLYVRGSGASVASTAPVIKTKSDGTKTYVVQPGDTLWDISRKVSGVTIESLKELNSLQGNNIKPGQELIISR</sequence>
<evidence type="ECO:0000256" key="2">
    <source>
        <dbReference type="SAM" id="SignalP"/>
    </source>
</evidence>
<dbReference type="GO" id="GO:0016020">
    <property type="term" value="C:membrane"/>
    <property type="evidence" value="ECO:0007669"/>
    <property type="project" value="InterPro"/>
</dbReference>
<comment type="caution">
    <text evidence="4">The sequence shown here is derived from an EMBL/GenBank/DDBJ whole genome shotgun (WGS) entry which is preliminary data.</text>
</comment>
<dbReference type="PROSITE" id="PS00922">
    <property type="entry name" value="TRANSGLYCOSYLASE"/>
    <property type="match status" value="1"/>
</dbReference>
<feature type="domain" description="LysM" evidence="3">
    <location>
        <begin position="405"/>
        <end position="449"/>
    </location>
</feature>
<comment type="similarity">
    <text evidence="1">Belongs to the transglycosylase Slt family.</text>
</comment>
<accession>A0A9X1HTN0</accession>
<dbReference type="InterPro" id="IPR036779">
    <property type="entry name" value="LysM_dom_sf"/>
</dbReference>
<dbReference type="SUPFAM" id="SSF54106">
    <property type="entry name" value="LysM domain"/>
    <property type="match status" value="2"/>
</dbReference>
<dbReference type="CDD" id="cd00118">
    <property type="entry name" value="LysM"/>
    <property type="match status" value="2"/>
</dbReference>
<dbReference type="RefSeq" id="WP_225698931.1">
    <property type="nucleotide sequence ID" value="NZ_JAIXNE010000005.1"/>
</dbReference>
<organism evidence="4 5">
    <name type="scientific">Fulvivirga sedimenti</name>
    <dbReference type="NCBI Taxonomy" id="2879465"/>
    <lineage>
        <taxon>Bacteria</taxon>
        <taxon>Pseudomonadati</taxon>
        <taxon>Bacteroidota</taxon>
        <taxon>Cytophagia</taxon>
        <taxon>Cytophagales</taxon>
        <taxon>Fulvivirgaceae</taxon>
        <taxon>Fulvivirga</taxon>
    </lineage>
</organism>
<evidence type="ECO:0000313" key="5">
    <source>
        <dbReference type="Proteomes" id="UP001139409"/>
    </source>
</evidence>
<dbReference type="InterPro" id="IPR000189">
    <property type="entry name" value="Transglyc_AS"/>
</dbReference>
<gene>
    <name evidence="4" type="ORF">LDX50_24575</name>
</gene>
<dbReference type="CDD" id="cd16894">
    <property type="entry name" value="MltD-like"/>
    <property type="match status" value="1"/>
</dbReference>
<dbReference type="GO" id="GO:0008933">
    <property type="term" value="F:peptidoglycan lytic transglycosylase activity"/>
    <property type="evidence" value="ECO:0007669"/>
    <property type="project" value="InterPro"/>
</dbReference>
<protein>
    <submittedName>
        <fullName evidence="4">LysM peptidoglycan-binding domain-containing protein</fullName>
    </submittedName>
</protein>
<name>A0A9X1HTN0_9BACT</name>
<feature type="domain" description="LysM" evidence="3">
    <location>
        <begin position="338"/>
        <end position="381"/>
    </location>
</feature>
<feature type="signal peptide" evidence="2">
    <location>
        <begin position="1"/>
        <end position="20"/>
    </location>
</feature>
<dbReference type="Proteomes" id="UP001139409">
    <property type="component" value="Unassembled WGS sequence"/>
</dbReference>
<dbReference type="Gene3D" id="3.10.350.10">
    <property type="entry name" value="LysM domain"/>
    <property type="match status" value="2"/>
</dbReference>
<dbReference type="InterPro" id="IPR008258">
    <property type="entry name" value="Transglycosylase_SLT_dom_1"/>
</dbReference>
<dbReference type="Pfam" id="PF01476">
    <property type="entry name" value="LysM"/>
    <property type="match status" value="2"/>
</dbReference>
<dbReference type="AlphaFoldDB" id="A0A9X1HTN0"/>
<reference evidence="4" key="1">
    <citation type="submission" date="2021-09" db="EMBL/GenBank/DDBJ databases">
        <title>Fulvivirga sp. isolated from coastal sediment.</title>
        <authorList>
            <person name="Yu H."/>
        </authorList>
    </citation>
    <scope>NUCLEOTIDE SEQUENCE</scope>
    <source>
        <strain evidence="4">1062</strain>
    </source>
</reference>
<dbReference type="PANTHER" id="PTHR37423:SF2">
    <property type="entry name" value="MEMBRANE-BOUND LYTIC MUREIN TRANSGLYCOSYLASE C"/>
    <property type="match status" value="1"/>
</dbReference>
<dbReference type="InterPro" id="IPR018392">
    <property type="entry name" value="LysM"/>
</dbReference>
<dbReference type="EMBL" id="JAIXNE010000005">
    <property type="protein sequence ID" value="MCA6078073.1"/>
    <property type="molecule type" value="Genomic_DNA"/>
</dbReference>
<dbReference type="Pfam" id="PF01464">
    <property type="entry name" value="SLT"/>
    <property type="match status" value="1"/>
</dbReference>
<evidence type="ECO:0000259" key="3">
    <source>
        <dbReference type="PROSITE" id="PS51782"/>
    </source>
</evidence>
<evidence type="ECO:0000256" key="1">
    <source>
        <dbReference type="ARBA" id="ARBA00007734"/>
    </source>
</evidence>
<dbReference type="SMART" id="SM00257">
    <property type="entry name" value="LysM"/>
    <property type="match status" value="2"/>
</dbReference>
<keyword evidence="5" id="KW-1185">Reference proteome</keyword>
<dbReference type="GO" id="GO:0000270">
    <property type="term" value="P:peptidoglycan metabolic process"/>
    <property type="evidence" value="ECO:0007669"/>
    <property type="project" value="InterPro"/>
</dbReference>
<dbReference type="PROSITE" id="PS51782">
    <property type="entry name" value="LYSM"/>
    <property type="match status" value="2"/>
</dbReference>
<keyword evidence="2" id="KW-0732">Signal</keyword>
<dbReference type="SUPFAM" id="SSF53955">
    <property type="entry name" value="Lysozyme-like"/>
    <property type="match status" value="1"/>
</dbReference>
<evidence type="ECO:0000313" key="4">
    <source>
        <dbReference type="EMBL" id="MCA6078073.1"/>
    </source>
</evidence>
<feature type="chain" id="PRO_5040935302" evidence="2">
    <location>
        <begin position="21"/>
        <end position="451"/>
    </location>
</feature>
<dbReference type="Gene3D" id="1.10.530.10">
    <property type="match status" value="1"/>
</dbReference>